<keyword evidence="1" id="KW-0812">Transmembrane</keyword>
<feature type="transmembrane region" description="Helical" evidence="1">
    <location>
        <begin position="286"/>
        <end position="309"/>
    </location>
</feature>
<gene>
    <name evidence="2" type="ORF">RFI_30671</name>
</gene>
<evidence type="ECO:0000256" key="1">
    <source>
        <dbReference type="SAM" id="Phobius"/>
    </source>
</evidence>
<evidence type="ECO:0000313" key="2">
    <source>
        <dbReference type="EMBL" id="ETO06721.1"/>
    </source>
</evidence>
<feature type="transmembrane region" description="Helical" evidence="1">
    <location>
        <begin position="329"/>
        <end position="350"/>
    </location>
</feature>
<comment type="caution">
    <text evidence="2">The sequence shown here is derived from an EMBL/GenBank/DDBJ whole genome shotgun (WGS) entry which is preliminary data.</text>
</comment>
<feature type="transmembrane region" description="Helical" evidence="1">
    <location>
        <begin position="113"/>
        <end position="144"/>
    </location>
</feature>
<feature type="transmembrane region" description="Helical" evidence="1">
    <location>
        <begin position="31"/>
        <end position="61"/>
    </location>
</feature>
<evidence type="ECO:0000313" key="3">
    <source>
        <dbReference type="Proteomes" id="UP000023152"/>
    </source>
</evidence>
<keyword evidence="3" id="KW-1185">Reference proteome</keyword>
<feature type="transmembrane region" description="Helical" evidence="1">
    <location>
        <begin position="370"/>
        <end position="388"/>
    </location>
</feature>
<sequence length="389" mass="45622">MSTHFFHDTSIHYACDKNVGFLKEIPGKSDWYLKCLTCLLVVVFGGVFFHCYLLLFMFTYWDTIFLGEKLSKWDYFVLTIYVIWLFGCLYGLTNVPSKYLKSEMKYGKECTDYLRSVLLPVIFVIVSIYCSLPIAIVVVCCTNWSEIFECYMAKPKVEDESLLAFLRNVLEMVDYNGIAMRQRYGDWKSFVFQCYLNKHLIFVYRYATKSPKILESLVQEIDSFLRNANVKDVSKKCPLQLFSPCTRETSFPLLLLPPILCHGASANDIPPFLPPLSILRRLSRHIMRLSVCLTVAFVMYIGYICGRLYQFRPGNRVVFPTDNWYHFYISPFILANMFCHLFCLVLALYLLFHSLFFRFIQSLQLIDPRVLALFESVYTYICVCVYFYI</sequence>
<name>X6LZD3_RETFI</name>
<dbReference type="Proteomes" id="UP000023152">
    <property type="component" value="Unassembled WGS sequence"/>
</dbReference>
<organism evidence="2 3">
    <name type="scientific">Reticulomyxa filosa</name>
    <dbReference type="NCBI Taxonomy" id="46433"/>
    <lineage>
        <taxon>Eukaryota</taxon>
        <taxon>Sar</taxon>
        <taxon>Rhizaria</taxon>
        <taxon>Retaria</taxon>
        <taxon>Foraminifera</taxon>
        <taxon>Monothalamids</taxon>
        <taxon>Reticulomyxidae</taxon>
        <taxon>Reticulomyxa</taxon>
    </lineage>
</organism>
<accession>X6LZD3</accession>
<dbReference type="EMBL" id="ASPP01026860">
    <property type="protein sequence ID" value="ETO06721.1"/>
    <property type="molecule type" value="Genomic_DNA"/>
</dbReference>
<keyword evidence="1" id="KW-1133">Transmembrane helix</keyword>
<proteinExistence type="predicted"/>
<keyword evidence="1" id="KW-0472">Membrane</keyword>
<feature type="transmembrane region" description="Helical" evidence="1">
    <location>
        <begin position="73"/>
        <end position="93"/>
    </location>
</feature>
<dbReference type="AlphaFoldDB" id="X6LZD3"/>
<reference evidence="2 3" key="1">
    <citation type="journal article" date="2013" name="Curr. Biol.">
        <title>The Genome of the Foraminiferan Reticulomyxa filosa.</title>
        <authorList>
            <person name="Glockner G."/>
            <person name="Hulsmann N."/>
            <person name="Schleicher M."/>
            <person name="Noegel A.A."/>
            <person name="Eichinger L."/>
            <person name="Gallinger C."/>
            <person name="Pawlowski J."/>
            <person name="Sierra R."/>
            <person name="Euteneuer U."/>
            <person name="Pillet L."/>
            <person name="Moustafa A."/>
            <person name="Platzer M."/>
            <person name="Groth M."/>
            <person name="Szafranski K."/>
            <person name="Schliwa M."/>
        </authorList>
    </citation>
    <scope>NUCLEOTIDE SEQUENCE [LARGE SCALE GENOMIC DNA]</scope>
</reference>
<protein>
    <submittedName>
        <fullName evidence="2">Uncharacterized protein</fullName>
    </submittedName>
</protein>